<dbReference type="EMBL" id="DWYG01000014">
    <property type="protein sequence ID" value="HJB41113.1"/>
    <property type="molecule type" value="Genomic_DNA"/>
</dbReference>
<accession>A0A9D2M549</accession>
<sequence>MLEEFLSLLCGRFNNAAQAAEQQALDPNFPLAAHCNTACNDKIAHLPAGFAGVFVVEESTYTANGKTHASPHLFLFTEEGDGIRLTSYEIPAGYDKDTFTYAAMGRVEYADLVPSKKFTPALYRREGNAWVGGSTSWFTPVLKFTLWERFSPDGLEVSETMELNGKRTFGFDQPLLYRRID</sequence>
<reference evidence="1" key="1">
    <citation type="journal article" date="2021" name="PeerJ">
        <title>Extensive microbial diversity within the chicken gut microbiome revealed by metagenomics and culture.</title>
        <authorList>
            <person name="Gilroy R."/>
            <person name="Ravi A."/>
            <person name="Getino M."/>
            <person name="Pursley I."/>
            <person name="Horton D.L."/>
            <person name="Alikhan N.F."/>
            <person name="Baker D."/>
            <person name="Gharbi K."/>
            <person name="Hall N."/>
            <person name="Watson M."/>
            <person name="Adriaenssens E.M."/>
            <person name="Foster-Nyarko E."/>
            <person name="Jarju S."/>
            <person name="Secka A."/>
            <person name="Antonio M."/>
            <person name="Oren A."/>
            <person name="Chaudhuri R.R."/>
            <person name="La Ragione R."/>
            <person name="Hildebrand F."/>
            <person name="Pallen M.J."/>
        </authorList>
    </citation>
    <scope>NUCLEOTIDE SEQUENCE</scope>
    <source>
        <strain evidence="1">ChiBcec8-13705</strain>
    </source>
</reference>
<protein>
    <submittedName>
        <fullName evidence="1">Uncharacterized protein</fullName>
    </submittedName>
</protein>
<reference evidence="1" key="2">
    <citation type="submission" date="2021-04" db="EMBL/GenBank/DDBJ databases">
        <authorList>
            <person name="Gilroy R."/>
        </authorList>
    </citation>
    <scope>NUCLEOTIDE SEQUENCE</scope>
    <source>
        <strain evidence="1">ChiBcec8-13705</strain>
    </source>
</reference>
<comment type="caution">
    <text evidence="1">The sequence shown here is derived from an EMBL/GenBank/DDBJ whole genome shotgun (WGS) entry which is preliminary data.</text>
</comment>
<evidence type="ECO:0000313" key="1">
    <source>
        <dbReference type="EMBL" id="HJB41113.1"/>
    </source>
</evidence>
<evidence type="ECO:0000313" key="2">
    <source>
        <dbReference type="Proteomes" id="UP000886803"/>
    </source>
</evidence>
<dbReference type="Proteomes" id="UP000886803">
    <property type="component" value="Unassembled WGS sequence"/>
</dbReference>
<organism evidence="1 2">
    <name type="scientific">Candidatus Gemmiger avicola</name>
    <dbReference type="NCBI Taxonomy" id="2838605"/>
    <lineage>
        <taxon>Bacteria</taxon>
        <taxon>Bacillati</taxon>
        <taxon>Bacillota</taxon>
        <taxon>Clostridia</taxon>
        <taxon>Eubacteriales</taxon>
        <taxon>Gemmiger</taxon>
    </lineage>
</organism>
<name>A0A9D2M549_9FIRM</name>
<gene>
    <name evidence="1" type="ORF">H9945_01275</name>
</gene>
<dbReference type="AlphaFoldDB" id="A0A9D2M549"/>
<proteinExistence type="predicted"/>